<dbReference type="Proteomes" id="UP001212803">
    <property type="component" value="Chromosome"/>
</dbReference>
<evidence type="ECO:0000256" key="2">
    <source>
        <dbReference type="ARBA" id="ARBA00022980"/>
    </source>
</evidence>
<dbReference type="InterPro" id="IPR001196">
    <property type="entry name" value="Ribosomal_uL15_CS"/>
</dbReference>
<dbReference type="GO" id="GO:0005840">
    <property type="term" value="C:ribosome"/>
    <property type="evidence" value="ECO:0007669"/>
    <property type="project" value="UniProtKB-KW"/>
</dbReference>
<dbReference type="InterPro" id="IPR030878">
    <property type="entry name" value="Ribosomal_uL15"/>
</dbReference>
<keyword evidence="2 4" id="KW-0689">Ribosomal protein</keyword>
<evidence type="ECO:0000259" key="7">
    <source>
        <dbReference type="Pfam" id="PF00828"/>
    </source>
</evidence>
<feature type="region of interest" description="Disordered" evidence="6">
    <location>
        <begin position="1"/>
        <end position="42"/>
    </location>
</feature>
<dbReference type="PROSITE" id="PS00475">
    <property type="entry name" value="RIBOSOMAL_L15"/>
    <property type="match status" value="1"/>
</dbReference>
<dbReference type="HAMAP" id="MF_01341">
    <property type="entry name" value="Ribosomal_uL15"/>
    <property type="match status" value="1"/>
</dbReference>
<feature type="compositionally biased region" description="Gly residues" evidence="6">
    <location>
        <begin position="24"/>
        <end position="36"/>
    </location>
</feature>
<dbReference type="Gene3D" id="3.100.10.10">
    <property type="match status" value="1"/>
</dbReference>
<dbReference type="PANTHER" id="PTHR12934">
    <property type="entry name" value="50S RIBOSOMAL PROTEIN L15"/>
    <property type="match status" value="1"/>
</dbReference>
<organism evidence="8 9">
    <name type="scientific">Tepidiforma flava</name>
    <dbReference type="NCBI Taxonomy" id="3004094"/>
    <lineage>
        <taxon>Bacteria</taxon>
        <taxon>Bacillati</taxon>
        <taxon>Chloroflexota</taxon>
        <taxon>Tepidiformia</taxon>
        <taxon>Tepidiformales</taxon>
        <taxon>Tepidiformaceae</taxon>
        <taxon>Tepidiforma</taxon>
    </lineage>
</organism>
<dbReference type="EMBL" id="CP115149">
    <property type="protein sequence ID" value="WBL36632.1"/>
    <property type="molecule type" value="Genomic_DNA"/>
</dbReference>
<keyword evidence="4" id="KW-0694">RNA-binding</keyword>
<gene>
    <name evidence="4 8" type="primary">rplO</name>
    <name evidence="8" type="ORF">O0235_03500</name>
</gene>
<protein>
    <recommendedName>
        <fullName evidence="4">Large ribosomal subunit protein uL15</fullName>
    </recommendedName>
</protein>
<dbReference type="InterPro" id="IPR005749">
    <property type="entry name" value="Ribosomal_uL15_bac-type"/>
</dbReference>
<comment type="function">
    <text evidence="4">Binds to the 23S rRNA.</text>
</comment>
<evidence type="ECO:0000256" key="5">
    <source>
        <dbReference type="RuleBase" id="RU003888"/>
    </source>
</evidence>
<evidence type="ECO:0000313" key="8">
    <source>
        <dbReference type="EMBL" id="WBL36632.1"/>
    </source>
</evidence>
<proteinExistence type="inferred from homology"/>
<feature type="domain" description="Large ribosomal subunit protein uL15/eL18" evidence="7">
    <location>
        <begin position="79"/>
        <end position="146"/>
    </location>
</feature>
<name>A0ABY7M8N2_9CHLR</name>
<comment type="similarity">
    <text evidence="1 4 5">Belongs to the universal ribosomal protein uL15 family.</text>
</comment>
<evidence type="ECO:0000313" key="9">
    <source>
        <dbReference type="Proteomes" id="UP001212803"/>
    </source>
</evidence>
<dbReference type="InterPro" id="IPR021131">
    <property type="entry name" value="Ribosomal_uL15/eL18"/>
</dbReference>
<dbReference type="NCBIfam" id="TIGR01071">
    <property type="entry name" value="rplO_bact"/>
    <property type="match status" value="1"/>
</dbReference>
<evidence type="ECO:0000256" key="3">
    <source>
        <dbReference type="ARBA" id="ARBA00023274"/>
    </source>
</evidence>
<sequence length="157" mass="17043">MFGAHELRPPRGATHAKKRVGRGNASGHGTYAGRGLKGQRSRSGKKLAYDAFEGGQFPTSRKFHVLRGFNNKWRVPFQPVNLEALERFADGAEVTPETLKQAGILKHLREPVKILGRGELTRKLTISAHAFSATAKERIEAAGGTAIVISDAAEKDS</sequence>
<evidence type="ECO:0000256" key="1">
    <source>
        <dbReference type="ARBA" id="ARBA00007320"/>
    </source>
</evidence>
<evidence type="ECO:0000256" key="4">
    <source>
        <dbReference type="HAMAP-Rule" id="MF_01341"/>
    </source>
</evidence>
<dbReference type="RefSeq" id="WP_270057152.1">
    <property type="nucleotide sequence ID" value="NZ_CP115149.1"/>
</dbReference>
<keyword evidence="3 4" id="KW-0687">Ribonucleoprotein</keyword>
<accession>A0ABY7M8N2</accession>
<keyword evidence="9" id="KW-1185">Reference proteome</keyword>
<dbReference type="PANTHER" id="PTHR12934:SF11">
    <property type="entry name" value="LARGE RIBOSOMAL SUBUNIT PROTEIN UL15M"/>
    <property type="match status" value="1"/>
</dbReference>
<reference evidence="8 9" key="1">
    <citation type="journal article" date="2023" name="ISME J.">
        <title>Thermophilic Dehalococcoidia with unusual traits shed light on an unexpected past.</title>
        <authorList>
            <person name="Palmer M."/>
            <person name="Covington J.K."/>
            <person name="Zhou E.M."/>
            <person name="Thomas S.C."/>
            <person name="Habib N."/>
            <person name="Seymour C.O."/>
            <person name="Lai D."/>
            <person name="Johnston J."/>
            <person name="Hashimi A."/>
            <person name="Jiao J.Y."/>
            <person name="Muok A.R."/>
            <person name="Liu L."/>
            <person name="Xian W.D."/>
            <person name="Zhi X.Y."/>
            <person name="Li M.M."/>
            <person name="Silva L.P."/>
            <person name="Bowen B.P."/>
            <person name="Louie K."/>
            <person name="Briegel A."/>
            <person name="Pett-Ridge J."/>
            <person name="Weber P.K."/>
            <person name="Tocheva E.I."/>
            <person name="Woyke T."/>
            <person name="Northen T.R."/>
            <person name="Mayali X."/>
            <person name="Li W.J."/>
            <person name="Hedlund B.P."/>
        </authorList>
    </citation>
    <scope>NUCLEOTIDE SEQUENCE [LARGE SCALE GENOMIC DNA]</scope>
    <source>
        <strain evidence="8 9">YIM 72310</strain>
    </source>
</reference>
<evidence type="ECO:0000256" key="6">
    <source>
        <dbReference type="SAM" id="MobiDB-lite"/>
    </source>
</evidence>
<dbReference type="InterPro" id="IPR036227">
    <property type="entry name" value="Ribosomal_uL15/eL18_sf"/>
</dbReference>
<comment type="subunit">
    <text evidence="4">Part of the 50S ribosomal subunit.</text>
</comment>
<dbReference type="SUPFAM" id="SSF52080">
    <property type="entry name" value="Ribosomal proteins L15p and L18e"/>
    <property type="match status" value="1"/>
</dbReference>
<dbReference type="Pfam" id="PF00828">
    <property type="entry name" value="Ribosomal_L27A"/>
    <property type="match status" value="1"/>
</dbReference>
<keyword evidence="4" id="KW-0699">rRNA-binding</keyword>